<sequence length="331" mass="34635">MTDISITYTWDKVDGASYYLLYMSNRTAPRAVFSNEITIDGLTFATVYDARVSAFRRGQEGAQSELLTQKTLLPAPTISRFLFGETYINGTAVDLPSVTNCRIYRKGESTALLTGTVTAGVLRIYVLNNANIVADGQYDVRAIDGSPNSSASQVGMATTITAEKAKITLNPVSSVTGVVSGTTEKSGQVRVTVDGVAKTVLTADATGNYTGNISGIISGSLVLVETKVGSIYPSSATYSVPAPVGAPATPTNLAVSAITQTTATLSWTASAGATSYKIYQNGYTTVWKTTTATSYALTGTAGSTWTYQVAATNANGDSLRTEKVTVTYLGG</sequence>
<feature type="domain" description="Fibronectin type-III" evidence="1">
    <location>
        <begin position="249"/>
        <end position="331"/>
    </location>
</feature>
<dbReference type="InterPro" id="IPR036116">
    <property type="entry name" value="FN3_sf"/>
</dbReference>
<gene>
    <name evidence="2" type="ORF">HB759_03670</name>
</gene>
<dbReference type="Pfam" id="PF00041">
    <property type="entry name" value="fn3"/>
    <property type="match status" value="1"/>
</dbReference>
<evidence type="ECO:0000259" key="1">
    <source>
        <dbReference type="PROSITE" id="PS50853"/>
    </source>
</evidence>
<accession>A0A7X0TL24</accession>
<reference evidence="2 3" key="1">
    <citation type="submission" date="2020-03" db="EMBL/GenBank/DDBJ databases">
        <title>Soil Listeria distribution.</title>
        <authorList>
            <person name="Liao J."/>
            <person name="Wiedmann M."/>
        </authorList>
    </citation>
    <scope>NUCLEOTIDE SEQUENCE [LARGE SCALE GENOMIC DNA]</scope>
    <source>
        <strain evidence="2 3">FSL L7-1833</strain>
    </source>
</reference>
<dbReference type="SMART" id="SM00060">
    <property type="entry name" value="FN3"/>
    <property type="match status" value="1"/>
</dbReference>
<evidence type="ECO:0000313" key="2">
    <source>
        <dbReference type="EMBL" id="MBC1331043.1"/>
    </source>
</evidence>
<dbReference type="EMBL" id="JAAROL010000001">
    <property type="protein sequence ID" value="MBC1331043.1"/>
    <property type="molecule type" value="Genomic_DNA"/>
</dbReference>
<organism evidence="2 3">
    <name type="scientific">Listeria booriae</name>
    <dbReference type="NCBI Taxonomy" id="1552123"/>
    <lineage>
        <taxon>Bacteria</taxon>
        <taxon>Bacillati</taxon>
        <taxon>Bacillota</taxon>
        <taxon>Bacilli</taxon>
        <taxon>Bacillales</taxon>
        <taxon>Listeriaceae</taxon>
        <taxon>Listeria</taxon>
    </lineage>
</organism>
<dbReference type="PROSITE" id="PS50853">
    <property type="entry name" value="FN3"/>
    <property type="match status" value="1"/>
</dbReference>
<dbReference type="InterPro" id="IPR003961">
    <property type="entry name" value="FN3_dom"/>
</dbReference>
<dbReference type="CDD" id="cd00063">
    <property type="entry name" value="FN3"/>
    <property type="match status" value="1"/>
</dbReference>
<protein>
    <submittedName>
        <fullName evidence="2">Fibronectin type III domain-containing protein</fullName>
    </submittedName>
</protein>
<dbReference type="Gene3D" id="2.60.40.10">
    <property type="entry name" value="Immunoglobulins"/>
    <property type="match status" value="2"/>
</dbReference>
<comment type="caution">
    <text evidence="2">The sequence shown here is derived from an EMBL/GenBank/DDBJ whole genome shotgun (WGS) entry which is preliminary data.</text>
</comment>
<evidence type="ECO:0000313" key="3">
    <source>
        <dbReference type="Proteomes" id="UP000532866"/>
    </source>
</evidence>
<dbReference type="InterPro" id="IPR013783">
    <property type="entry name" value="Ig-like_fold"/>
</dbReference>
<name>A0A7X0TL24_9LIST</name>
<dbReference type="AlphaFoldDB" id="A0A7X0TL24"/>
<proteinExistence type="predicted"/>
<dbReference type="RefSeq" id="WP_185372850.1">
    <property type="nucleotide sequence ID" value="NZ_JAARNB010000001.1"/>
</dbReference>
<dbReference type="Proteomes" id="UP000532866">
    <property type="component" value="Unassembled WGS sequence"/>
</dbReference>
<dbReference type="SUPFAM" id="SSF49265">
    <property type="entry name" value="Fibronectin type III"/>
    <property type="match status" value="1"/>
</dbReference>